<evidence type="ECO:0000313" key="3">
    <source>
        <dbReference type="Proteomes" id="UP001049518"/>
    </source>
</evidence>
<accession>A0ABX8QW70</accession>
<dbReference type="Proteomes" id="UP001049518">
    <property type="component" value="Chromosome"/>
</dbReference>
<protein>
    <recommendedName>
        <fullName evidence="4">Band 7 domain-containing protein</fullName>
    </recommendedName>
</protein>
<keyword evidence="3" id="KW-1185">Reference proteome</keyword>
<evidence type="ECO:0000313" key="2">
    <source>
        <dbReference type="EMBL" id="QXJ22224.1"/>
    </source>
</evidence>
<proteinExistence type="predicted"/>
<reference evidence="2" key="1">
    <citation type="submission" date="2020-07" db="EMBL/GenBank/DDBJ databases">
        <authorList>
            <person name="Tarantini F.S."/>
            <person name="Hong K.W."/>
            <person name="Chan K.G."/>
        </authorList>
    </citation>
    <scope>NUCLEOTIDE SEQUENCE</scope>
    <source>
        <strain evidence="2">32-07</strain>
    </source>
</reference>
<gene>
    <name evidence="2" type="ORF">AGRA3207_003191</name>
</gene>
<evidence type="ECO:0008006" key="4">
    <source>
        <dbReference type="Google" id="ProtNLM"/>
    </source>
</evidence>
<evidence type="ECO:0000256" key="1">
    <source>
        <dbReference type="SAM" id="MobiDB-lite"/>
    </source>
</evidence>
<dbReference type="RefSeq" id="WP_231335435.1">
    <property type="nucleotide sequence ID" value="NZ_CP059572.1"/>
</dbReference>
<dbReference type="EMBL" id="CP059572">
    <property type="protein sequence ID" value="QXJ22224.1"/>
    <property type="molecule type" value="Genomic_DNA"/>
</dbReference>
<feature type="compositionally biased region" description="Pro residues" evidence="1">
    <location>
        <begin position="290"/>
        <end position="325"/>
    </location>
</feature>
<feature type="region of interest" description="Disordered" evidence="1">
    <location>
        <begin position="273"/>
        <end position="358"/>
    </location>
</feature>
<feature type="compositionally biased region" description="Basic and acidic residues" evidence="1">
    <location>
        <begin position="327"/>
        <end position="338"/>
    </location>
</feature>
<organism evidence="2 3">
    <name type="scientific">Actinomadura graeca</name>
    <dbReference type="NCBI Taxonomy" id="2750812"/>
    <lineage>
        <taxon>Bacteria</taxon>
        <taxon>Bacillati</taxon>
        <taxon>Actinomycetota</taxon>
        <taxon>Actinomycetes</taxon>
        <taxon>Streptosporangiales</taxon>
        <taxon>Thermomonosporaceae</taxon>
        <taxon>Actinomadura</taxon>
    </lineage>
</organism>
<name>A0ABX8QW70_9ACTN</name>
<sequence>MDRWNYGTYDPILEQKPIPVFRLLSPLRAPVPGTALVLVPREGHPITVRHGEPVPDPRYGVHQYSCLVDLAEHRLAFELPLVSRDPGFVFRARVMVGCRVGEPAVIVARGIRDVGATLYEPVKQMLRPVARRFDIAEFHEAEESLNRALGPFAGDSALRLRGPSVELLLDDDEVRKAAREFRDVRRETRLNAMRRDRHLEMMRREGAEGLLAEIVEAEGARAALEWIARAEADERVELTRTLDKLLARGGVDREPFDHVDVERDVVNRIIGGSDVAFGGTRSSRVRGVLPPDPPPVLPPDDPPGPPQDSYPAGPTQPPGRPPADEPPGEHSEHSEHSHGVTGSRGSRIRGMRRPDDGG</sequence>